<keyword evidence="9" id="KW-1185">Reference proteome</keyword>
<feature type="transmembrane region" description="Helical" evidence="6">
    <location>
        <begin position="127"/>
        <end position="146"/>
    </location>
</feature>
<feature type="domain" description="Major facilitator superfamily (MFS) profile" evidence="7">
    <location>
        <begin position="4"/>
        <end position="378"/>
    </location>
</feature>
<comment type="subcellular location">
    <subcellularLocation>
        <location evidence="1">Cell membrane</location>
        <topology evidence="1">Multi-pass membrane protein</topology>
    </subcellularLocation>
</comment>
<name>A0ABW4ER86_9PSEU</name>
<protein>
    <submittedName>
        <fullName evidence="8">MFS transporter</fullName>
    </submittedName>
</protein>
<comment type="caution">
    <text evidence="8">The sequence shown here is derived from an EMBL/GenBank/DDBJ whole genome shotgun (WGS) entry which is preliminary data.</text>
</comment>
<proteinExistence type="predicted"/>
<evidence type="ECO:0000259" key="7">
    <source>
        <dbReference type="PROSITE" id="PS50850"/>
    </source>
</evidence>
<dbReference type="Proteomes" id="UP001597114">
    <property type="component" value="Unassembled WGS sequence"/>
</dbReference>
<evidence type="ECO:0000256" key="1">
    <source>
        <dbReference type="ARBA" id="ARBA00004651"/>
    </source>
</evidence>
<feature type="transmembrane region" description="Helical" evidence="6">
    <location>
        <begin position="291"/>
        <end position="316"/>
    </location>
</feature>
<keyword evidence="5 6" id="KW-0472">Membrane</keyword>
<evidence type="ECO:0000256" key="3">
    <source>
        <dbReference type="ARBA" id="ARBA00022692"/>
    </source>
</evidence>
<gene>
    <name evidence="8" type="ORF">ACFSJD_08040</name>
</gene>
<dbReference type="PANTHER" id="PTHR43124">
    <property type="entry name" value="PURINE EFFLUX PUMP PBUE"/>
    <property type="match status" value="1"/>
</dbReference>
<evidence type="ECO:0000313" key="9">
    <source>
        <dbReference type="Proteomes" id="UP001597114"/>
    </source>
</evidence>
<keyword evidence="2" id="KW-1003">Cell membrane</keyword>
<reference evidence="9" key="1">
    <citation type="journal article" date="2019" name="Int. J. Syst. Evol. Microbiol.">
        <title>The Global Catalogue of Microorganisms (GCM) 10K type strain sequencing project: providing services to taxonomists for standard genome sequencing and annotation.</title>
        <authorList>
            <consortium name="The Broad Institute Genomics Platform"/>
            <consortium name="The Broad Institute Genome Sequencing Center for Infectious Disease"/>
            <person name="Wu L."/>
            <person name="Ma J."/>
        </authorList>
    </citation>
    <scope>NUCLEOTIDE SEQUENCE [LARGE SCALE GENOMIC DNA]</scope>
    <source>
        <strain evidence="9">CCM 7043</strain>
    </source>
</reference>
<evidence type="ECO:0000256" key="4">
    <source>
        <dbReference type="ARBA" id="ARBA00022989"/>
    </source>
</evidence>
<dbReference type="InterPro" id="IPR011701">
    <property type="entry name" value="MFS"/>
</dbReference>
<feature type="transmembrane region" description="Helical" evidence="6">
    <location>
        <begin position="44"/>
        <end position="63"/>
    </location>
</feature>
<feature type="transmembrane region" description="Helical" evidence="6">
    <location>
        <begin position="352"/>
        <end position="374"/>
    </location>
</feature>
<evidence type="ECO:0000256" key="5">
    <source>
        <dbReference type="ARBA" id="ARBA00023136"/>
    </source>
</evidence>
<feature type="transmembrane region" description="Helical" evidence="6">
    <location>
        <begin position="100"/>
        <end position="120"/>
    </location>
</feature>
<dbReference type="CDD" id="cd17324">
    <property type="entry name" value="MFS_NepI_like"/>
    <property type="match status" value="1"/>
</dbReference>
<dbReference type="RefSeq" id="WP_344720922.1">
    <property type="nucleotide sequence ID" value="NZ_BAAAUS010000007.1"/>
</dbReference>
<dbReference type="InterPro" id="IPR020846">
    <property type="entry name" value="MFS_dom"/>
</dbReference>
<feature type="transmembrane region" description="Helical" evidence="6">
    <location>
        <begin position="234"/>
        <end position="254"/>
    </location>
</feature>
<accession>A0ABW4ER86</accession>
<feature type="transmembrane region" description="Helical" evidence="6">
    <location>
        <begin position="158"/>
        <end position="181"/>
    </location>
</feature>
<evidence type="ECO:0000256" key="6">
    <source>
        <dbReference type="SAM" id="Phobius"/>
    </source>
</evidence>
<dbReference type="SUPFAM" id="SSF103473">
    <property type="entry name" value="MFS general substrate transporter"/>
    <property type="match status" value="1"/>
</dbReference>
<feature type="transmembrane region" description="Helical" evidence="6">
    <location>
        <begin position="70"/>
        <end position="88"/>
    </location>
</feature>
<feature type="transmembrane region" description="Helical" evidence="6">
    <location>
        <begin position="323"/>
        <end position="346"/>
    </location>
</feature>
<dbReference type="EMBL" id="JBHUCO010000009">
    <property type="protein sequence ID" value="MFD1517432.1"/>
    <property type="molecule type" value="Genomic_DNA"/>
</dbReference>
<keyword evidence="3 6" id="KW-0812">Transmembrane</keyword>
<evidence type="ECO:0000256" key="2">
    <source>
        <dbReference type="ARBA" id="ARBA00022475"/>
    </source>
</evidence>
<dbReference type="Pfam" id="PF07690">
    <property type="entry name" value="MFS_1"/>
    <property type="match status" value="1"/>
</dbReference>
<evidence type="ECO:0000313" key="8">
    <source>
        <dbReference type="EMBL" id="MFD1517432.1"/>
    </source>
</evidence>
<sequence length="425" mass="42281">MKWWKLALFVGAFAVGSTEFIVVGLLPQIAADTGVTEAAAGQLVSVNAVAFAIGVPVLAAAFARVDRRRVLIGSLAVFVAAHLMAATAPDFTVLLASRVLTGASFGLYLATALAVAARLAGPANRAAAMATVVSGVTTATALGVPASTLLGQHTGWRVPLAAIAALAVVGLVLVLFTVPALGADNGPPLRERSTALLARPVLVGLAAVALFWAASFTAYTYLVPMLENRAGVHGSLVTVVLFIAGLGAVCGNVLGGRGADRWPRATVLITAAITTASLFALLPAFRTPAGAIVLVAVWQLAAWSFVPAAQAALYSAGGQAGDLVVSFVVSGFNIGIVVGAGLGGIALDGAGLPGVGFLAAGLAVVSLVLVAVMARMLPATQVGARAETAPATATPARSENCAPDVTAPAAAVTAARSARSSSTTP</sequence>
<dbReference type="PROSITE" id="PS50850">
    <property type="entry name" value="MFS"/>
    <property type="match status" value="1"/>
</dbReference>
<organism evidence="8 9">
    <name type="scientific">Pseudonocardia yunnanensis</name>
    <dbReference type="NCBI Taxonomy" id="58107"/>
    <lineage>
        <taxon>Bacteria</taxon>
        <taxon>Bacillati</taxon>
        <taxon>Actinomycetota</taxon>
        <taxon>Actinomycetes</taxon>
        <taxon>Pseudonocardiales</taxon>
        <taxon>Pseudonocardiaceae</taxon>
        <taxon>Pseudonocardia</taxon>
    </lineage>
</organism>
<dbReference type="InterPro" id="IPR036259">
    <property type="entry name" value="MFS_trans_sf"/>
</dbReference>
<feature type="transmembrane region" description="Helical" evidence="6">
    <location>
        <begin position="266"/>
        <end position="285"/>
    </location>
</feature>
<dbReference type="Gene3D" id="1.20.1250.20">
    <property type="entry name" value="MFS general substrate transporter like domains"/>
    <property type="match status" value="1"/>
</dbReference>
<feature type="transmembrane region" description="Helical" evidence="6">
    <location>
        <begin position="201"/>
        <end position="222"/>
    </location>
</feature>
<keyword evidence="4 6" id="KW-1133">Transmembrane helix</keyword>
<dbReference type="InterPro" id="IPR050189">
    <property type="entry name" value="MFS_Efflux_Transporters"/>
</dbReference>
<dbReference type="PANTHER" id="PTHR43124:SF10">
    <property type="entry name" value="PURINE EFFLUX PUMP PBUE"/>
    <property type="match status" value="1"/>
</dbReference>